<dbReference type="EMBL" id="CAJPDQ010000032">
    <property type="protein sequence ID" value="CAF9929521.1"/>
    <property type="molecule type" value="Genomic_DNA"/>
</dbReference>
<feature type="chain" id="PRO_5034609201" evidence="2">
    <location>
        <begin position="16"/>
        <end position="206"/>
    </location>
</feature>
<feature type="region of interest" description="Disordered" evidence="1">
    <location>
        <begin position="87"/>
        <end position="112"/>
    </location>
</feature>
<comment type="caution">
    <text evidence="3">The sequence shown here is derived from an EMBL/GenBank/DDBJ whole genome shotgun (WGS) entry which is preliminary data.</text>
</comment>
<keyword evidence="2" id="KW-0732">Signal</keyword>
<evidence type="ECO:0000313" key="4">
    <source>
        <dbReference type="Proteomes" id="UP000664169"/>
    </source>
</evidence>
<keyword evidence="4" id="KW-1185">Reference proteome</keyword>
<evidence type="ECO:0000313" key="3">
    <source>
        <dbReference type="EMBL" id="CAF9929521.1"/>
    </source>
</evidence>
<gene>
    <name evidence="3" type="ORF">GOMPHAMPRED_005431</name>
</gene>
<feature type="region of interest" description="Disordered" evidence="1">
    <location>
        <begin position="38"/>
        <end position="61"/>
    </location>
</feature>
<feature type="compositionally biased region" description="Low complexity" evidence="1">
    <location>
        <begin position="151"/>
        <end position="165"/>
    </location>
</feature>
<accession>A0A8H3FRN6</accession>
<dbReference type="AlphaFoldDB" id="A0A8H3FRN6"/>
<evidence type="ECO:0000256" key="1">
    <source>
        <dbReference type="SAM" id="MobiDB-lite"/>
    </source>
</evidence>
<feature type="compositionally biased region" description="Basic and acidic residues" evidence="1">
    <location>
        <begin position="46"/>
        <end position="58"/>
    </location>
</feature>
<name>A0A8H3FRN6_9LECA</name>
<organism evidence="3 4">
    <name type="scientific">Gomphillus americanus</name>
    <dbReference type="NCBI Taxonomy" id="1940652"/>
    <lineage>
        <taxon>Eukaryota</taxon>
        <taxon>Fungi</taxon>
        <taxon>Dikarya</taxon>
        <taxon>Ascomycota</taxon>
        <taxon>Pezizomycotina</taxon>
        <taxon>Lecanoromycetes</taxon>
        <taxon>OSLEUM clade</taxon>
        <taxon>Ostropomycetidae</taxon>
        <taxon>Ostropales</taxon>
        <taxon>Graphidaceae</taxon>
        <taxon>Gomphilloideae</taxon>
        <taxon>Gomphillus</taxon>
    </lineage>
</organism>
<sequence>MKLVSILWFASFALASTQYYIVRRGIPSRTTRPGFRVMATAQKPGRPREPSPKSEAGVRAKGPASIYYLDADGKSRIRHVPEEEISLRKSKHPTRPTVGGMLDGPTSKDEPLKVDAKGRYASVSVIAPPGGSGSIKIEGDGGVNESKVKPGQAQGAAAHSQSGNAKAYASVSRSGEAHAIGFESTDDILAAEQDGQRRRHQGNGTQ</sequence>
<feature type="signal peptide" evidence="2">
    <location>
        <begin position="1"/>
        <end position="15"/>
    </location>
</feature>
<dbReference type="Proteomes" id="UP000664169">
    <property type="component" value="Unassembled WGS sequence"/>
</dbReference>
<feature type="compositionally biased region" description="Basic residues" evidence="1">
    <location>
        <begin position="197"/>
        <end position="206"/>
    </location>
</feature>
<evidence type="ECO:0000256" key="2">
    <source>
        <dbReference type="SAM" id="SignalP"/>
    </source>
</evidence>
<protein>
    <submittedName>
        <fullName evidence="3">Uncharacterized protein</fullName>
    </submittedName>
</protein>
<feature type="region of interest" description="Disordered" evidence="1">
    <location>
        <begin position="129"/>
        <end position="206"/>
    </location>
</feature>
<proteinExistence type="predicted"/>
<reference evidence="3" key="1">
    <citation type="submission" date="2021-03" db="EMBL/GenBank/DDBJ databases">
        <authorList>
            <person name="Tagirdzhanova G."/>
        </authorList>
    </citation>
    <scope>NUCLEOTIDE SEQUENCE</scope>
</reference>